<accession>A0A2U8WKF7</accession>
<dbReference type="Pfam" id="PF14827">
    <property type="entry name" value="dCache_3"/>
    <property type="match status" value="1"/>
</dbReference>
<feature type="transmembrane region" description="Helical" evidence="4">
    <location>
        <begin position="286"/>
        <end position="309"/>
    </location>
</feature>
<dbReference type="SMART" id="SM00304">
    <property type="entry name" value="HAMP"/>
    <property type="match status" value="1"/>
</dbReference>
<dbReference type="PANTHER" id="PTHR32089">
    <property type="entry name" value="METHYL-ACCEPTING CHEMOTAXIS PROTEIN MCPB"/>
    <property type="match status" value="1"/>
</dbReference>
<dbReference type="GO" id="GO:0016020">
    <property type="term" value="C:membrane"/>
    <property type="evidence" value="ECO:0007669"/>
    <property type="project" value="InterPro"/>
</dbReference>
<dbReference type="KEGG" id="mtea:DK419_10000"/>
<dbReference type="Gene3D" id="6.10.340.10">
    <property type="match status" value="1"/>
</dbReference>
<keyword evidence="8" id="KW-1185">Reference proteome</keyword>
<dbReference type="PROSITE" id="PS50885">
    <property type="entry name" value="HAMP"/>
    <property type="match status" value="1"/>
</dbReference>
<dbReference type="InterPro" id="IPR029151">
    <property type="entry name" value="Sensor-like_sf"/>
</dbReference>
<feature type="domain" description="HAMP" evidence="6">
    <location>
        <begin position="310"/>
        <end position="363"/>
    </location>
</feature>
<dbReference type="Proteomes" id="UP000245444">
    <property type="component" value="Chromosome"/>
</dbReference>
<dbReference type="AlphaFoldDB" id="A0A2U8WKF7"/>
<evidence type="ECO:0000256" key="1">
    <source>
        <dbReference type="ARBA" id="ARBA00023224"/>
    </source>
</evidence>
<feature type="domain" description="Methyl-accepting transducer" evidence="5">
    <location>
        <begin position="403"/>
        <end position="639"/>
    </location>
</feature>
<evidence type="ECO:0000259" key="5">
    <source>
        <dbReference type="PROSITE" id="PS50111"/>
    </source>
</evidence>
<evidence type="ECO:0000259" key="6">
    <source>
        <dbReference type="PROSITE" id="PS50885"/>
    </source>
</evidence>
<dbReference type="OrthoDB" id="266313at2"/>
<comment type="similarity">
    <text evidence="2">Belongs to the methyl-accepting chemotaxis (MCP) protein family.</text>
</comment>
<evidence type="ECO:0000313" key="8">
    <source>
        <dbReference type="Proteomes" id="UP000245444"/>
    </source>
</evidence>
<reference evidence="7 8" key="1">
    <citation type="submission" date="2018-05" db="EMBL/GenBank/DDBJ databases">
        <title>Complete Genome Sequence of Methylobacterium sp. 17Sr1-28.</title>
        <authorList>
            <person name="Srinivasan S."/>
        </authorList>
    </citation>
    <scope>NUCLEOTIDE SEQUENCE [LARGE SCALE GENOMIC DNA]</scope>
    <source>
        <strain evidence="7 8">17Sr1-28</strain>
    </source>
</reference>
<protein>
    <submittedName>
        <fullName evidence="7">Chemotaxis protein</fullName>
    </submittedName>
</protein>
<dbReference type="GO" id="GO:0007165">
    <property type="term" value="P:signal transduction"/>
    <property type="evidence" value="ECO:0007669"/>
    <property type="project" value="UniProtKB-KW"/>
</dbReference>
<evidence type="ECO:0000256" key="2">
    <source>
        <dbReference type="ARBA" id="ARBA00029447"/>
    </source>
</evidence>
<organism evidence="7 8">
    <name type="scientific">Methylobacterium terrae</name>
    <dbReference type="NCBI Taxonomy" id="2202827"/>
    <lineage>
        <taxon>Bacteria</taxon>
        <taxon>Pseudomonadati</taxon>
        <taxon>Pseudomonadota</taxon>
        <taxon>Alphaproteobacteria</taxon>
        <taxon>Hyphomicrobiales</taxon>
        <taxon>Methylobacteriaceae</taxon>
        <taxon>Methylobacterium</taxon>
    </lineage>
</organism>
<keyword evidence="1 3" id="KW-0807">Transducer</keyword>
<evidence type="ECO:0000256" key="3">
    <source>
        <dbReference type="PROSITE-ProRule" id="PRU00284"/>
    </source>
</evidence>
<dbReference type="InterPro" id="IPR004089">
    <property type="entry name" value="MCPsignal_dom"/>
</dbReference>
<dbReference type="Gene3D" id="1.10.287.950">
    <property type="entry name" value="Methyl-accepting chemotaxis protein"/>
    <property type="match status" value="1"/>
</dbReference>
<keyword evidence="4" id="KW-0472">Membrane</keyword>
<dbReference type="InterPro" id="IPR029150">
    <property type="entry name" value="dCache_3"/>
</dbReference>
<dbReference type="Pfam" id="PF00015">
    <property type="entry name" value="MCPsignal"/>
    <property type="match status" value="1"/>
</dbReference>
<dbReference type="SUPFAM" id="SSF58104">
    <property type="entry name" value="Methyl-accepting chemotaxis protein (MCP) signaling domain"/>
    <property type="match status" value="1"/>
</dbReference>
<evidence type="ECO:0000313" key="7">
    <source>
        <dbReference type="EMBL" id="AWN46603.1"/>
    </source>
</evidence>
<gene>
    <name evidence="7" type="ORF">DK419_10000</name>
</gene>
<sequence length="659" mass="66949">MISRRTPALRSIGGKLTATLLAGSLGATTLLGWTAYRQQQQAADAAVATALNQRYRAVTDAMVEQGQRGLAVSTSLAHDPALGEAMQRGDRPAILGRYATLGARLADGLNLRLVSFFRPDGTALARLHTPDAHGDSVLARRATVRQALETGRPVTGIEPGREVIAIFSPVPVVRDGATVGIVDVGSSLGAGFLADLKQRLGVDLAFHLVKAGAPATLAATFPDKTLLDPADHAAAMAAPIAWRETALSGRATAVMAGPLVASTGQAIGTIEVALDVSDLAASRHRAALVLLGILAFVALAALAVAWALARHIGRPLSALDRTMRSLAEGRLDAPVPATERGDEVGTMARSVRLFRDRLAEAEGLRAAEATGQAQRERRAGAVDDLVRGFDRAVAEVVGMVSAAATEMQATAAQLTATAGDTARRSATVAQAAGDAARNVLTVSDAAGTLGASVAEIDRQAAASAERSKAAVAEAAQAGTIVADLAGAANRIGDVVALISGIAQQTNLLALNATIEAARAGEAGRGFAVVAAEVKQLAGQTAKATAEIGEQIAWIQASTGRAVTAIAGITETIHAVSDTAEAIAGTVREQGGATRAIVASVGQASSRTGEVTATIAGVSQAAQETGTAADQVLATSSELAGQAERLRGQVHGFLEAVRAA</sequence>
<dbReference type="CDD" id="cd06225">
    <property type="entry name" value="HAMP"/>
    <property type="match status" value="1"/>
</dbReference>
<dbReference type="PANTHER" id="PTHR32089:SF112">
    <property type="entry name" value="LYSOZYME-LIKE PROTEIN-RELATED"/>
    <property type="match status" value="1"/>
</dbReference>
<dbReference type="EMBL" id="CP029553">
    <property type="protein sequence ID" value="AWN46603.1"/>
    <property type="molecule type" value="Genomic_DNA"/>
</dbReference>
<dbReference type="PROSITE" id="PS50111">
    <property type="entry name" value="CHEMOTAXIS_TRANSDUC_2"/>
    <property type="match status" value="1"/>
</dbReference>
<proteinExistence type="inferred from homology"/>
<dbReference type="InterPro" id="IPR003660">
    <property type="entry name" value="HAMP_dom"/>
</dbReference>
<evidence type="ECO:0000256" key="4">
    <source>
        <dbReference type="SAM" id="Phobius"/>
    </source>
</evidence>
<dbReference type="Pfam" id="PF00672">
    <property type="entry name" value="HAMP"/>
    <property type="match status" value="1"/>
</dbReference>
<name>A0A2U8WKF7_9HYPH</name>
<keyword evidence="4" id="KW-1133">Transmembrane helix</keyword>
<dbReference type="SMART" id="SM00283">
    <property type="entry name" value="MA"/>
    <property type="match status" value="1"/>
</dbReference>
<keyword evidence="4" id="KW-0812">Transmembrane</keyword>
<dbReference type="SUPFAM" id="SSF103190">
    <property type="entry name" value="Sensory domain-like"/>
    <property type="match status" value="1"/>
</dbReference>